<evidence type="ECO:0000313" key="4">
    <source>
        <dbReference type="Proteomes" id="UP000225277"/>
    </source>
</evidence>
<reference evidence="3 4" key="1">
    <citation type="submission" date="2016-03" db="EMBL/GenBank/DDBJ databases">
        <authorList>
            <person name="Ploux O."/>
        </authorList>
    </citation>
    <scope>NUCLEOTIDE SEQUENCE [LARGE SCALE GENOMIC DNA]</scope>
    <source>
        <strain evidence="3 4">URUG2</strain>
    </source>
</reference>
<dbReference type="InterPro" id="IPR036812">
    <property type="entry name" value="NAD(P)_OxRdtase_dom_sf"/>
</dbReference>
<dbReference type="GeneID" id="35602863"/>
<dbReference type="CDD" id="cd19101">
    <property type="entry name" value="AKR_unchar"/>
    <property type="match status" value="1"/>
</dbReference>
<dbReference type="PROSITE" id="PS00062">
    <property type="entry name" value="ALDOKETO_REDUCTASE_2"/>
    <property type="match status" value="1"/>
</dbReference>
<dbReference type="SUPFAM" id="SSF51430">
    <property type="entry name" value="NAD(P)-linked oxidoreductase"/>
    <property type="match status" value="1"/>
</dbReference>
<dbReference type="AlphaFoldDB" id="A0A2D3V5C0"/>
<gene>
    <name evidence="3" type="ORF">RCC_07751</name>
</gene>
<protein>
    <submittedName>
        <fullName evidence="3">Related to protein priB</fullName>
    </submittedName>
</protein>
<dbReference type="PANTHER" id="PTHR43147:SF2">
    <property type="entry name" value="NADP-DEPENDENT OXIDOREDUCTASE DOMAIN-CONTAINING PROTEIN"/>
    <property type="match status" value="1"/>
</dbReference>
<feature type="domain" description="NADP-dependent oxidoreductase" evidence="2">
    <location>
        <begin position="191"/>
        <end position="485"/>
    </location>
</feature>
<evidence type="ECO:0000256" key="1">
    <source>
        <dbReference type="ARBA" id="ARBA00023002"/>
    </source>
</evidence>
<dbReference type="Pfam" id="PF00248">
    <property type="entry name" value="Aldo_ket_red"/>
    <property type="match status" value="1"/>
</dbReference>
<proteinExistence type="predicted"/>
<dbReference type="Gene3D" id="3.20.20.100">
    <property type="entry name" value="NADP-dependent oxidoreductase domain"/>
    <property type="match status" value="1"/>
</dbReference>
<sequence length="506" mass="56489">MTFEDRTKVYLKKHCGSSYGDMFTSHEGAPLVAPSFHAQQGRVRAMLGCGMCYQSLPVLACFVEQSWQLGASAAKSNELSYALCSVDGDIIQALTAIQKTLLTPSGSRRLDDVELEVVSALFQALLDGKQQFPSDNYPYARSLSALQASGLVSGVEDTTIDQRQGPPLIKVPSLNEHVETFKLGEKRVPRLFSGLWQLSSPSWGTASSAQIQSQFSQYASYGFTAYDMADHYGDAEIIFGKFRAGCSNPELLFGATKYCVFTSTSITREVVEANVTERCRRMLATYVDLLQFHWQDYGDAQYMTALNYLQNDPRVRALGLCNFDTHHMRKILDSGINISTNQVQFSLIDSRPLMHMAEVCKKHNVKLLTYGTLLGGFLAEKWLGKAEPASLFAESITPSQRKYYEMILNWGSWVLFQELLEVLNRIARRYGVSVSNVATRWVLDFEIVGAVIVGTRWGVSDNAGDNLKVYGLNLDDTDRDGIESVLRRSRRDEMVEVLGDCGGEYR</sequence>
<accession>A0A2D3V5C0</accession>
<dbReference type="GO" id="GO:0016491">
    <property type="term" value="F:oxidoreductase activity"/>
    <property type="evidence" value="ECO:0007669"/>
    <property type="project" value="UniProtKB-KW"/>
</dbReference>
<dbReference type="PANTHER" id="PTHR43147">
    <property type="entry name" value="PROTEIN TAS"/>
    <property type="match status" value="1"/>
</dbReference>
<keyword evidence="1" id="KW-0560">Oxidoreductase</keyword>
<dbReference type="RefSeq" id="XP_023628774.1">
    <property type="nucleotide sequence ID" value="XM_023773006.1"/>
</dbReference>
<dbReference type="OrthoDB" id="686384at2759"/>
<dbReference type="STRING" id="112498.A0A2D3V5C0"/>
<evidence type="ECO:0000259" key="2">
    <source>
        <dbReference type="Pfam" id="PF00248"/>
    </source>
</evidence>
<dbReference type="EMBL" id="FJUY01000012">
    <property type="protein sequence ID" value="CZT21885.1"/>
    <property type="molecule type" value="Genomic_DNA"/>
</dbReference>
<keyword evidence="4" id="KW-1185">Reference proteome</keyword>
<dbReference type="Proteomes" id="UP000225277">
    <property type="component" value="Unassembled WGS sequence"/>
</dbReference>
<organism evidence="3 4">
    <name type="scientific">Ramularia collo-cygni</name>
    <dbReference type="NCBI Taxonomy" id="112498"/>
    <lineage>
        <taxon>Eukaryota</taxon>
        <taxon>Fungi</taxon>
        <taxon>Dikarya</taxon>
        <taxon>Ascomycota</taxon>
        <taxon>Pezizomycotina</taxon>
        <taxon>Dothideomycetes</taxon>
        <taxon>Dothideomycetidae</taxon>
        <taxon>Mycosphaerellales</taxon>
        <taxon>Mycosphaerellaceae</taxon>
        <taxon>Ramularia</taxon>
    </lineage>
</organism>
<dbReference type="InterPro" id="IPR023210">
    <property type="entry name" value="NADP_OxRdtase_dom"/>
</dbReference>
<evidence type="ECO:0000313" key="3">
    <source>
        <dbReference type="EMBL" id="CZT21885.1"/>
    </source>
</evidence>
<dbReference type="InterPro" id="IPR018170">
    <property type="entry name" value="Aldo/ket_reductase_CS"/>
</dbReference>
<name>A0A2D3V5C0_9PEZI</name>